<protein>
    <submittedName>
        <fullName evidence="2">Putative ovule protein</fullName>
    </submittedName>
</protein>
<evidence type="ECO:0000313" key="2">
    <source>
        <dbReference type="EMBL" id="JAP26634.1"/>
    </source>
</evidence>
<keyword evidence="1" id="KW-0472">Membrane</keyword>
<name>A0A0V0I2W7_SOLCH</name>
<reference evidence="2" key="1">
    <citation type="submission" date="2015-12" db="EMBL/GenBank/DDBJ databases">
        <title>Gene expression during late stages of embryo sac development: a critical building block for successful pollen-pistil interactions.</title>
        <authorList>
            <person name="Liu Y."/>
            <person name="Joly V."/>
            <person name="Sabar M."/>
            <person name="Matton D.P."/>
        </authorList>
    </citation>
    <scope>NUCLEOTIDE SEQUENCE</scope>
</reference>
<organism evidence="2">
    <name type="scientific">Solanum chacoense</name>
    <name type="common">Chaco potato</name>
    <dbReference type="NCBI Taxonomy" id="4108"/>
    <lineage>
        <taxon>Eukaryota</taxon>
        <taxon>Viridiplantae</taxon>
        <taxon>Streptophyta</taxon>
        <taxon>Embryophyta</taxon>
        <taxon>Tracheophyta</taxon>
        <taxon>Spermatophyta</taxon>
        <taxon>Magnoliopsida</taxon>
        <taxon>eudicotyledons</taxon>
        <taxon>Gunneridae</taxon>
        <taxon>Pentapetalae</taxon>
        <taxon>asterids</taxon>
        <taxon>lamiids</taxon>
        <taxon>Solanales</taxon>
        <taxon>Solanaceae</taxon>
        <taxon>Solanoideae</taxon>
        <taxon>Solaneae</taxon>
        <taxon>Solanum</taxon>
    </lineage>
</organism>
<feature type="transmembrane region" description="Helical" evidence="1">
    <location>
        <begin position="39"/>
        <end position="60"/>
    </location>
</feature>
<dbReference type="EMBL" id="GEDG01012021">
    <property type="protein sequence ID" value="JAP26634.1"/>
    <property type="molecule type" value="Transcribed_RNA"/>
</dbReference>
<keyword evidence="1" id="KW-0812">Transmembrane</keyword>
<sequence length="92" mass="10753">MKMRSTDAKLLFIDNCDVWSSTPIDRNPVFYNRKKGSSLLLPMQIAMYFLTPLPIIYVFLRKEDNMVQFNQTTTHQESTRATVILLIVKLKL</sequence>
<accession>A0A0V0I2W7</accession>
<dbReference type="AlphaFoldDB" id="A0A0V0I2W7"/>
<keyword evidence="1" id="KW-1133">Transmembrane helix</keyword>
<evidence type="ECO:0000256" key="1">
    <source>
        <dbReference type="SAM" id="Phobius"/>
    </source>
</evidence>
<proteinExistence type="predicted"/>